<name>W2SSP2_NECAM</name>
<accession>W2SSP2</accession>
<dbReference type="OrthoDB" id="5786205at2759"/>
<dbReference type="CDD" id="cd20335">
    <property type="entry name" value="BRcat_RBR"/>
    <property type="match status" value="1"/>
</dbReference>
<dbReference type="PANTHER" id="PTHR31063:SF4">
    <property type="entry name" value="IBR DOMAIN-CONTAINING PROTEIN"/>
    <property type="match status" value="1"/>
</dbReference>
<dbReference type="EMBL" id="KI666719">
    <property type="protein sequence ID" value="ETN71851.1"/>
    <property type="molecule type" value="Genomic_DNA"/>
</dbReference>
<gene>
    <name evidence="1" type="ORF">NECAME_04595</name>
</gene>
<dbReference type="AlphaFoldDB" id="W2SSP2"/>
<dbReference type="Proteomes" id="UP000053676">
    <property type="component" value="Unassembled WGS sequence"/>
</dbReference>
<evidence type="ECO:0008006" key="3">
    <source>
        <dbReference type="Google" id="ProtNLM"/>
    </source>
</evidence>
<evidence type="ECO:0000313" key="1">
    <source>
        <dbReference type="EMBL" id="ETN71851.1"/>
    </source>
</evidence>
<reference evidence="2" key="1">
    <citation type="journal article" date="2014" name="Nat. Genet.">
        <title>Genome of the human hookworm Necator americanus.</title>
        <authorList>
            <person name="Tang Y.T."/>
            <person name="Gao X."/>
            <person name="Rosa B.A."/>
            <person name="Abubucker S."/>
            <person name="Hallsworth-Pepin K."/>
            <person name="Martin J."/>
            <person name="Tyagi R."/>
            <person name="Heizer E."/>
            <person name="Zhang X."/>
            <person name="Bhonagiri-Palsikar V."/>
            <person name="Minx P."/>
            <person name="Warren W.C."/>
            <person name="Wang Q."/>
            <person name="Zhan B."/>
            <person name="Hotez P.J."/>
            <person name="Sternberg P.W."/>
            <person name="Dougall A."/>
            <person name="Gaze S.T."/>
            <person name="Mulvenna J."/>
            <person name="Sotillo J."/>
            <person name="Ranganathan S."/>
            <person name="Rabelo E.M."/>
            <person name="Wilson R.K."/>
            <person name="Felgner P.L."/>
            <person name="Bethony J."/>
            <person name="Hawdon J.M."/>
            <person name="Gasser R.B."/>
            <person name="Loukas A."/>
            <person name="Mitreva M."/>
        </authorList>
    </citation>
    <scope>NUCLEOTIDE SEQUENCE [LARGE SCALE GENOMIC DNA]</scope>
</reference>
<keyword evidence="2" id="KW-1185">Reference proteome</keyword>
<proteinExistence type="predicted"/>
<sequence length="575" mass="66157">NAGVYPSHPECADIHPTSTRIPKPTLGDFLLSEQPTTSSKIEKENTSPPKICSFVKIIPTKPAHVIDISKATNTGHIFEVIHFSLKELEKFDLREEITRLLPNNCTLQWFGEDRVSIKTKPSVTLFFVVFVEKDNFEGKLRVRINTNTPYPPGFGRKDLSKLLLRRRRFSMLLYDLIEFILNTVESKNPSSQPSEEDSRCLQCKENFLPRVNSEMLAFSGTLLLEHQKLAFFESHYSSGDFEIVHKSELLPSSNNSSIDLLYAVLPVSVISLIIQMSFTYFYTLEYPEAVFLECPKCTLPLVAPRGNEFNICTCPVCGCYWCSLCNWEPHWPMNCKEFRETVREMLFFNSLNPLAIVSDLFEKFNLDNGERLLCVTCDCGQTFYAPENSAHGTVCRGRRCGLRYDRVKLMRYPWEFSGPFFIRYRRRYHKRGKKEGAPAQVKYAAPKKLVRKQYSKVCTEARNRRFDNQGRKKFEKAINRVFSCKSSASDAINLGRTALFLVENCTAWLYLHRSEDHQHLKSLVLHLLENYSILQEEISLPESNVTARFDDLKIVIAKVLTLFSQSIKSSCALDQ</sequence>
<dbReference type="PANTHER" id="PTHR31063">
    <property type="entry name" value="PROTEIN CBG08668"/>
    <property type="match status" value="1"/>
</dbReference>
<organism evidence="1 2">
    <name type="scientific">Necator americanus</name>
    <name type="common">Human hookworm</name>
    <dbReference type="NCBI Taxonomy" id="51031"/>
    <lineage>
        <taxon>Eukaryota</taxon>
        <taxon>Metazoa</taxon>
        <taxon>Ecdysozoa</taxon>
        <taxon>Nematoda</taxon>
        <taxon>Chromadorea</taxon>
        <taxon>Rhabditida</taxon>
        <taxon>Rhabditina</taxon>
        <taxon>Rhabditomorpha</taxon>
        <taxon>Strongyloidea</taxon>
        <taxon>Ancylostomatidae</taxon>
        <taxon>Bunostominae</taxon>
        <taxon>Necator</taxon>
    </lineage>
</organism>
<feature type="non-terminal residue" evidence="1">
    <location>
        <position position="1"/>
    </location>
</feature>
<protein>
    <recommendedName>
        <fullName evidence="3">IBR domain protein</fullName>
    </recommendedName>
</protein>
<dbReference type="SUPFAM" id="SSF57850">
    <property type="entry name" value="RING/U-box"/>
    <property type="match status" value="1"/>
</dbReference>
<evidence type="ECO:0000313" key="2">
    <source>
        <dbReference type="Proteomes" id="UP000053676"/>
    </source>
</evidence>
<dbReference type="KEGG" id="nai:NECAME_04595"/>